<dbReference type="Pfam" id="PF06792">
    <property type="entry name" value="UPF0261"/>
    <property type="match status" value="1"/>
</dbReference>
<evidence type="ECO:0000313" key="3">
    <source>
        <dbReference type="EMBL" id="PVE47871.1"/>
    </source>
</evidence>
<dbReference type="Pfam" id="PF23189">
    <property type="entry name" value="UPF0261_C"/>
    <property type="match status" value="1"/>
</dbReference>
<dbReference type="Gene3D" id="3.40.50.12020">
    <property type="entry name" value="Uncharacterised protein family UPF0261, NN domain"/>
    <property type="match status" value="1"/>
</dbReference>
<evidence type="ECO:0000259" key="2">
    <source>
        <dbReference type="Pfam" id="PF23189"/>
    </source>
</evidence>
<dbReference type="OrthoDB" id="9776369at2"/>
<dbReference type="InterPro" id="IPR056778">
    <property type="entry name" value="UPF0261_C"/>
</dbReference>
<reference evidence="3 4" key="1">
    <citation type="journal article" date="2011" name="Syst. Appl. Microbiol.">
        <title>Defluviimonas denitrificans gen. nov., sp. nov., and Pararhodobacter aggregans gen. nov., sp. nov., non-phototrophic Rhodobacteraceae from the biofilter of a marine aquaculture.</title>
        <authorList>
            <person name="Foesel B.U."/>
            <person name="Drake H.L."/>
            <person name="Schramm A."/>
        </authorList>
    </citation>
    <scope>NUCLEOTIDE SEQUENCE [LARGE SCALE GENOMIC DNA]</scope>
    <source>
        <strain evidence="3 4">D1-19</strain>
    </source>
</reference>
<sequence length="415" mass="43769">MMSKKTVLLVVTQDTKQQEGRFLRETLEAAGVAVIHLDPSVRQDLGGAEIGPDAVAAALGMILDQIRAIRHEGKILEKMIEGSVRLAHETHARVPLSGILSIGGSMGTTLGTQIMQSFPYGLPKLMISTLASGMTAGFVGISDIAMLNSVCDISGLNSISRDVYRNGALALAGMARGYQPVRHREKPLVLVSTLGTTERLARAVREGMEADGCEVMVFHTTGNGGRTLEAICAEREVAAVADLSLVEVNDFLHGGICAVGPERATTAVTRGIPVVFVPGNTDFYIMPSDLAKGADPFGGRTFHVHNAALTAVRTTADDLNRLAVHMGAILQNAAGPVRFLVPLDGLSHHDSPEGTLHRPDLPGVFADQCREAFPSGIPVDVHKAHANDPAFAAEVLSALHSVIGQKRPRAAAGTA</sequence>
<dbReference type="InterPro" id="IPR044122">
    <property type="entry name" value="UPF0261_N"/>
</dbReference>
<dbReference type="Gene3D" id="3.40.50.12030">
    <property type="entry name" value="Uncharacterised protein family UPF0261, NC domain"/>
    <property type="match status" value="1"/>
</dbReference>
<dbReference type="PIRSF" id="PIRSF033271">
    <property type="entry name" value="UCP033271"/>
    <property type="match status" value="1"/>
</dbReference>
<feature type="domain" description="UPF0261" evidence="1">
    <location>
        <begin position="5"/>
        <end position="179"/>
    </location>
</feature>
<dbReference type="NCBIfam" id="NF002674">
    <property type="entry name" value="PRK02399.1-2"/>
    <property type="match status" value="1"/>
</dbReference>
<dbReference type="EMBL" id="QDDR01000004">
    <property type="protein sequence ID" value="PVE47871.1"/>
    <property type="molecule type" value="Genomic_DNA"/>
</dbReference>
<name>A0A2T7UTH1_9RHOB</name>
<dbReference type="PANTHER" id="PTHR31862:SF1">
    <property type="entry name" value="UPF0261 DOMAIN PROTEIN (AFU_ORTHOLOGUE AFUA_1G10120)"/>
    <property type="match status" value="1"/>
</dbReference>
<comment type="caution">
    <text evidence="3">The sequence shown here is derived from an EMBL/GenBank/DDBJ whole genome shotgun (WGS) entry which is preliminary data.</text>
</comment>
<dbReference type="CDD" id="cd15488">
    <property type="entry name" value="Tm-1-like"/>
    <property type="match status" value="1"/>
</dbReference>
<dbReference type="Proteomes" id="UP000244810">
    <property type="component" value="Unassembled WGS sequence"/>
</dbReference>
<dbReference type="PANTHER" id="PTHR31862">
    <property type="entry name" value="UPF0261 DOMAIN PROTEIN (AFU_ORTHOLOGUE AFUA_1G10120)"/>
    <property type="match status" value="1"/>
</dbReference>
<dbReference type="InterPro" id="IPR051353">
    <property type="entry name" value="Tobamovirus_resist_UPF0261"/>
</dbReference>
<gene>
    <name evidence="3" type="ORF">DDE23_10170</name>
</gene>
<keyword evidence="4" id="KW-1185">Reference proteome</keyword>
<evidence type="ECO:0000259" key="1">
    <source>
        <dbReference type="Pfam" id="PF06792"/>
    </source>
</evidence>
<accession>A0A2T7UTH1</accession>
<organism evidence="3 4">
    <name type="scientific">Pararhodobacter aggregans</name>
    <dbReference type="NCBI Taxonomy" id="404875"/>
    <lineage>
        <taxon>Bacteria</taxon>
        <taxon>Pseudomonadati</taxon>
        <taxon>Pseudomonadota</taxon>
        <taxon>Alphaproteobacteria</taxon>
        <taxon>Rhodobacterales</taxon>
        <taxon>Paracoccaceae</taxon>
        <taxon>Pararhodobacter</taxon>
    </lineage>
</organism>
<evidence type="ECO:0000313" key="4">
    <source>
        <dbReference type="Proteomes" id="UP000244810"/>
    </source>
</evidence>
<dbReference type="AlphaFoldDB" id="A0A2T7UTH1"/>
<protein>
    <submittedName>
        <fullName evidence="3">UPF0261 family protein</fullName>
    </submittedName>
</protein>
<feature type="domain" description="UPF0261" evidence="2">
    <location>
        <begin position="186"/>
        <end position="402"/>
    </location>
</feature>
<dbReference type="InterPro" id="IPR008322">
    <property type="entry name" value="UPF0261"/>
</dbReference>
<proteinExistence type="predicted"/>